<evidence type="ECO:0000256" key="2">
    <source>
        <dbReference type="ARBA" id="ARBA00022676"/>
    </source>
</evidence>
<proteinExistence type="predicted"/>
<dbReference type="Pfam" id="PF13692">
    <property type="entry name" value="Glyco_trans_1_4"/>
    <property type="match status" value="1"/>
</dbReference>
<evidence type="ECO:0000256" key="1">
    <source>
        <dbReference type="ARBA" id="ARBA00021292"/>
    </source>
</evidence>
<protein>
    <recommendedName>
        <fullName evidence="1">D-inositol 3-phosphate glycosyltransferase</fullName>
    </recommendedName>
</protein>
<dbReference type="Pfam" id="PF13579">
    <property type="entry name" value="Glyco_trans_4_4"/>
    <property type="match status" value="1"/>
</dbReference>
<evidence type="ECO:0000313" key="6">
    <source>
        <dbReference type="Proteomes" id="UP000199183"/>
    </source>
</evidence>
<dbReference type="Gene3D" id="3.40.50.2000">
    <property type="entry name" value="Glycogen Phosphorylase B"/>
    <property type="match status" value="2"/>
</dbReference>
<dbReference type="STRING" id="640635.SAMN04489806_0209"/>
<keyword evidence="3 5" id="KW-0808">Transferase</keyword>
<evidence type="ECO:0000313" key="5">
    <source>
        <dbReference type="EMBL" id="SEB36849.1"/>
    </source>
</evidence>
<dbReference type="OrthoDB" id="3657271at2"/>
<name>A0A1H4IS22_9MICO</name>
<evidence type="ECO:0000256" key="3">
    <source>
        <dbReference type="ARBA" id="ARBA00022679"/>
    </source>
</evidence>
<gene>
    <name evidence="5" type="ORF">SAMN04489806_0209</name>
</gene>
<keyword evidence="6" id="KW-1185">Reference proteome</keyword>
<dbReference type="RefSeq" id="WP_091178978.1">
    <property type="nucleotide sequence ID" value="NZ_FNRY01000001.1"/>
</dbReference>
<dbReference type="GO" id="GO:0016758">
    <property type="term" value="F:hexosyltransferase activity"/>
    <property type="evidence" value="ECO:0007669"/>
    <property type="project" value="TreeGrafter"/>
</dbReference>
<dbReference type="GO" id="GO:1901137">
    <property type="term" value="P:carbohydrate derivative biosynthetic process"/>
    <property type="evidence" value="ECO:0007669"/>
    <property type="project" value="UniProtKB-ARBA"/>
</dbReference>
<feature type="domain" description="Glycosyltransferase subfamily 4-like N-terminal" evidence="4">
    <location>
        <begin position="18"/>
        <end position="186"/>
    </location>
</feature>
<sequence>MRIILASRIFAPEPGAASLRLRAFVNAAARNGHEVTVLTSTAPPGQTSSSAAVHPGVRVRRAPVLRDRAGYVRGYLQYLSFDVPLAVRLLFARRPSAVVVEPPPTTGAVVRVICALRRLPYFYYAADVWSDASAMAGAPAFIVRTVRWLEKFAIRGATRALSVSEGVTERLAELGIRNSVATVGNGVDLGDFTPEGDGTETDGPYVVYTGTASEVHGARIFAEAFRSVHARLPGAILVFIGQGSERAEIERLAATLPVGTIRFLSRREPHEIARWLRGASAALASVKPGGGYDFAFPTKLYAAAACGTPMIYAGVGPGRTFVGEVEGGVAVEYDVDAIAQALEHALRQPRNAEARARTAAWAHLNIDIDAVARRAILETEAAARTDR</sequence>
<dbReference type="PANTHER" id="PTHR45947">
    <property type="entry name" value="SULFOQUINOVOSYL TRANSFERASE SQD2"/>
    <property type="match status" value="1"/>
</dbReference>
<evidence type="ECO:0000259" key="4">
    <source>
        <dbReference type="Pfam" id="PF13579"/>
    </source>
</evidence>
<reference evidence="5 6" key="1">
    <citation type="submission" date="2016-10" db="EMBL/GenBank/DDBJ databases">
        <authorList>
            <person name="de Groot N.N."/>
        </authorList>
    </citation>
    <scope>NUCLEOTIDE SEQUENCE [LARGE SCALE GENOMIC DNA]</scope>
    <source>
        <strain evidence="5 6">DSM 21799</strain>
    </source>
</reference>
<keyword evidence="2" id="KW-0328">Glycosyltransferase</keyword>
<accession>A0A1H4IS22</accession>
<dbReference type="AlphaFoldDB" id="A0A1H4IS22"/>
<organism evidence="5 6">
    <name type="scientific">Paramicrobacterium humi</name>
    <dbReference type="NCBI Taxonomy" id="640635"/>
    <lineage>
        <taxon>Bacteria</taxon>
        <taxon>Bacillati</taxon>
        <taxon>Actinomycetota</taxon>
        <taxon>Actinomycetes</taxon>
        <taxon>Micrococcales</taxon>
        <taxon>Microbacteriaceae</taxon>
        <taxon>Paramicrobacterium</taxon>
    </lineage>
</organism>
<dbReference type="InterPro" id="IPR028098">
    <property type="entry name" value="Glyco_trans_4-like_N"/>
</dbReference>
<dbReference type="Proteomes" id="UP000199183">
    <property type="component" value="Unassembled WGS sequence"/>
</dbReference>
<dbReference type="PANTHER" id="PTHR45947:SF3">
    <property type="entry name" value="SULFOQUINOVOSYL TRANSFERASE SQD2"/>
    <property type="match status" value="1"/>
</dbReference>
<dbReference type="CDD" id="cd03794">
    <property type="entry name" value="GT4_WbuB-like"/>
    <property type="match status" value="1"/>
</dbReference>
<dbReference type="InterPro" id="IPR050194">
    <property type="entry name" value="Glycosyltransferase_grp1"/>
</dbReference>
<dbReference type="SUPFAM" id="SSF53756">
    <property type="entry name" value="UDP-Glycosyltransferase/glycogen phosphorylase"/>
    <property type="match status" value="1"/>
</dbReference>
<dbReference type="EMBL" id="FNRY01000001">
    <property type="protein sequence ID" value="SEB36849.1"/>
    <property type="molecule type" value="Genomic_DNA"/>
</dbReference>